<organism evidence="1 2">
    <name type="scientific">Levilactobacillus bambusae</name>
    <dbReference type="NCBI Taxonomy" id="2024736"/>
    <lineage>
        <taxon>Bacteria</taxon>
        <taxon>Bacillati</taxon>
        <taxon>Bacillota</taxon>
        <taxon>Bacilli</taxon>
        <taxon>Lactobacillales</taxon>
        <taxon>Lactobacillaceae</taxon>
        <taxon>Levilactobacillus</taxon>
    </lineage>
</organism>
<dbReference type="InterPro" id="IPR000150">
    <property type="entry name" value="Cof"/>
</dbReference>
<dbReference type="OrthoDB" id="9790031at2"/>
<dbReference type="GO" id="GO:0016791">
    <property type="term" value="F:phosphatase activity"/>
    <property type="evidence" value="ECO:0007669"/>
    <property type="project" value="TreeGrafter"/>
</dbReference>
<sequence length="272" mass="30455">MIEMIALDLDETLLTTDKQISPKTAEALIKLHEAGKKIVLCTGRPINAIWKYIEQLQLTNDDDYTITFNGALVIQNTTKDVLARSGMSKTDLQPLYDFAKQNGNPLDVLDFEQVYPIADLTPSQYQQMLKAPMDFVPTDFENLPDQDYSKAVMSTNQEVLDEVADRLTPDMHKHYHIVRSQPKIMEFLADGMDKAVGLEQLLDHFDLTFANLMTFGDAENDLGMIEAAGDGVAMVNGTDQVKAAADDMTTFDNNHDGIAKYLKKAFPDILDR</sequence>
<protein>
    <submittedName>
        <fullName evidence="1">Cof-type HAD-IIB family hydrolase</fullName>
    </submittedName>
</protein>
<dbReference type="GO" id="GO:0000287">
    <property type="term" value="F:magnesium ion binding"/>
    <property type="evidence" value="ECO:0007669"/>
    <property type="project" value="TreeGrafter"/>
</dbReference>
<dbReference type="NCBIfam" id="TIGR01484">
    <property type="entry name" value="HAD-SF-IIB"/>
    <property type="match status" value="1"/>
</dbReference>
<dbReference type="Gene3D" id="3.40.50.1000">
    <property type="entry name" value="HAD superfamily/HAD-like"/>
    <property type="match status" value="1"/>
</dbReference>
<gene>
    <name evidence="1" type="ORF">DCM90_03815</name>
</gene>
<dbReference type="CDD" id="cd07516">
    <property type="entry name" value="HAD_Pase"/>
    <property type="match status" value="1"/>
</dbReference>
<dbReference type="PANTHER" id="PTHR10000:SF8">
    <property type="entry name" value="HAD SUPERFAMILY HYDROLASE-LIKE, TYPE 3"/>
    <property type="match status" value="1"/>
</dbReference>
<dbReference type="Proteomes" id="UP000245080">
    <property type="component" value="Unassembled WGS sequence"/>
</dbReference>
<dbReference type="Gene3D" id="3.30.1240.10">
    <property type="match status" value="1"/>
</dbReference>
<dbReference type="SFLD" id="SFLDS00003">
    <property type="entry name" value="Haloacid_Dehalogenase"/>
    <property type="match status" value="1"/>
</dbReference>
<dbReference type="RefSeq" id="WP_109250020.1">
    <property type="nucleotide sequence ID" value="NZ_QCXQ01000002.1"/>
</dbReference>
<dbReference type="Pfam" id="PF08282">
    <property type="entry name" value="Hydrolase_3"/>
    <property type="match status" value="1"/>
</dbReference>
<evidence type="ECO:0000313" key="1">
    <source>
        <dbReference type="EMBL" id="PWG00073.1"/>
    </source>
</evidence>
<dbReference type="PROSITE" id="PS01229">
    <property type="entry name" value="COF_2"/>
    <property type="match status" value="1"/>
</dbReference>
<dbReference type="GO" id="GO:0005829">
    <property type="term" value="C:cytosol"/>
    <property type="evidence" value="ECO:0007669"/>
    <property type="project" value="TreeGrafter"/>
</dbReference>
<keyword evidence="1" id="KW-0378">Hydrolase</keyword>
<evidence type="ECO:0000313" key="2">
    <source>
        <dbReference type="Proteomes" id="UP000245080"/>
    </source>
</evidence>
<reference evidence="1 2" key="1">
    <citation type="journal article" date="2018" name="Int. J. Syst. Evol. Microbiol.">
        <title>Lactobacillus bambusae sp. nov., isolated from a traditional fermented Ma-bamboo shoots of Taiwan.</title>
        <authorList>
            <person name="Wang L.-T."/>
        </authorList>
    </citation>
    <scope>NUCLEOTIDE SEQUENCE [LARGE SCALE GENOMIC DNA]</scope>
    <source>
        <strain evidence="1 2">BS-W1</strain>
    </source>
</reference>
<dbReference type="EMBL" id="QCXQ01000002">
    <property type="protein sequence ID" value="PWG00073.1"/>
    <property type="molecule type" value="Genomic_DNA"/>
</dbReference>
<dbReference type="InterPro" id="IPR006379">
    <property type="entry name" value="HAD-SF_hydro_IIB"/>
</dbReference>
<dbReference type="InterPro" id="IPR023214">
    <property type="entry name" value="HAD_sf"/>
</dbReference>
<dbReference type="InterPro" id="IPR036412">
    <property type="entry name" value="HAD-like_sf"/>
</dbReference>
<dbReference type="SFLD" id="SFLDG01140">
    <property type="entry name" value="C2.B:_Phosphomannomutase_and_P"/>
    <property type="match status" value="1"/>
</dbReference>
<dbReference type="AlphaFoldDB" id="A0A2V1MZ81"/>
<dbReference type="PANTHER" id="PTHR10000">
    <property type="entry name" value="PHOSPHOSERINE PHOSPHATASE"/>
    <property type="match status" value="1"/>
</dbReference>
<accession>A0A2V1MZ81</accession>
<dbReference type="SUPFAM" id="SSF56784">
    <property type="entry name" value="HAD-like"/>
    <property type="match status" value="1"/>
</dbReference>
<comment type="caution">
    <text evidence="1">The sequence shown here is derived from an EMBL/GenBank/DDBJ whole genome shotgun (WGS) entry which is preliminary data.</text>
</comment>
<proteinExistence type="predicted"/>
<dbReference type="NCBIfam" id="TIGR00099">
    <property type="entry name" value="Cof-subfamily"/>
    <property type="match status" value="1"/>
</dbReference>
<keyword evidence="2" id="KW-1185">Reference proteome</keyword>
<name>A0A2V1MZ81_9LACO</name>